<feature type="compositionally biased region" description="Basic and acidic residues" evidence="1">
    <location>
        <begin position="160"/>
        <end position="169"/>
    </location>
</feature>
<feature type="region of interest" description="Disordered" evidence="1">
    <location>
        <begin position="149"/>
        <end position="184"/>
    </location>
</feature>
<proteinExistence type="predicted"/>
<name>A0A517L0H3_9PEZI</name>
<dbReference type="OrthoDB" id="4586300at2759"/>
<feature type="region of interest" description="Disordered" evidence="1">
    <location>
        <begin position="423"/>
        <end position="527"/>
    </location>
</feature>
<evidence type="ECO:0000256" key="1">
    <source>
        <dbReference type="SAM" id="MobiDB-lite"/>
    </source>
</evidence>
<reference evidence="2 3" key="1">
    <citation type="submission" date="2019-07" db="EMBL/GenBank/DDBJ databases">
        <title>Finished genome of Venturia effusa.</title>
        <authorList>
            <person name="Young C.A."/>
            <person name="Cox M.P."/>
            <person name="Ganley A.R.D."/>
            <person name="David W.J."/>
        </authorList>
    </citation>
    <scope>NUCLEOTIDE SEQUENCE [LARGE SCALE GENOMIC DNA]</scope>
    <source>
        <strain evidence="3">albino</strain>
    </source>
</reference>
<accession>A0A517L0H3</accession>
<protein>
    <submittedName>
        <fullName evidence="2">Uncharacterized protein</fullName>
    </submittedName>
</protein>
<feature type="compositionally biased region" description="Polar residues" evidence="1">
    <location>
        <begin position="149"/>
        <end position="159"/>
    </location>
</feature>
<feature type="compositionally biased region" description="Polar residues" evidence="1">
    <location>
        <begin position="18"/>
        <end position="27"/>
    </location>
</feature>
<dbReference type="EMBL" id="CP042186">
    <property type="protein sequence ID" value="QDS69140.1"/>
    <property type="molecule type" value="Genomic_DNA"/>
</dbReference>
<gene>
    <name evidence="2" type="ORF">FKW77_010429</name>
</gene>
<feature type="region of interest" description="Disordered" evidence="1">
    <location>
        <begin position="1"/>
        <end position="27"/>
    </location>
</feature>
<feature type="compositionally biased region" description="Low complexity" evidence="1">
    <location>
        <begin position="429"/>
        <end position="447"/>
    </location>
</feature>
<feature type="region of interest" description="Disordered" evidence="1">
    <location>
        <begin position="386"/>
        <end position="406"/>
    </location>
</feature>
<feature type="region of interest" description="Disordered" evidence="1">
    <location>
        <begin position="46"/>
        <end position="119"/>
    </location>
</feature>
<feature type="compositionally biased region" description="Polar residues" evidence="1">
    <location>
        <begin position="392"/>
        <end position="406"/>
    </location>
</feature>
<evidence type="ECO:0000313" key="3">
    <source>
        <dbReference type="Proteomes" id="UP000316270"/>
    </source>
</evidence>
<dbReference type="Proteomes" id="UP000316270">
    <property type="component" value="Chromosome 2"/>
</dbReference>
<sequence length="527" mass="60008">MAQPDSCRPFPEEDTPKKPTQNPRNSFNALFNSIFALPKSIYNRGNEHGRAFTKRQQSEIDDGGNPRPRSARRECARWEGQGYKGCDSRAEQSHLGNNVDSQAEVKPEAVSKDMESKIEGEVDDWVQKIVGDLERGEKEARKLYEQWMTVSNSNHTHQASARDDPEQTNKEGGPTRLPQASQTSAWAELFPSWSTEGREHGDRQHVFTRDIQHHQRSHKPARDVDETTEKPYKDLDRWLSDANRWRGRFHREFERDSRFWQEEGLFGPSMPFSKPLSALFPLGMRPFLPEQSAIGYLLYSEYSPLHLEHEDGFDSSFRERFEDLLRVQDGKTMLSREECAAGKPTSSVDWLGRMIPLLKNGDNDGRGQITIANTFGNPAVLPVQERERSIDTSRYTGESHNGGLQTEQDMYEHYFSRLLREPSLVSPDPRSVPQESESRSSRPSVLSTITRTERHVASDGSVTTKTVLKRSFADGSEENSETTETTPATRPASHEQQPEAEQGLTPEIARTKAAPDQETKRGWFWSS</sequence>
<evidence type="ECO:0000313" key="2">
    <source>
        <dbReference type="EMBL" id="QDS69140.1"/>
    </source>
</evidence>
<feature type="compositionally biased region" description="Basic and acidic residues" evidence="1">
    <location>
        <begin position="509"/>
        <end position="521"/>
    </location>
</feature>
<organism evidence="2 3">
    <name type="scientific">Venturia effusa</name>
    <dbReference type="NCBI Taxonomy" id="50376"/>
    <lineage>
        <taxon>Eukaryota</taxon>
        <taxon>Fungi</taxon>
        <taxon>Dikarya</taxon>
        <taxon>Ascomycota</taxon>
        <taxon>Pezizomycotina</taxon>
        <taxon>Dothideomycetes</taxon>
        <taxon>Pleosporomycetidae</taxon>
        <taxon>Venturiales</taxon>
        <taxon>Venturiaceae</taxon>
        <taxon>Venturia</taxon>
    </lineage>
</organism>
<dbReference type="STRING" id="50376.A0A517L0H3"/>
<keyword evidence="3" id="KW-1185">Reference proteome</keyword>
<dbReference type="AlphaFoldDB" id="A0A517L0H3"/>
<feature type="compositionally biased region" description="Basic and acidic residues" evidence="1">
    <location>
        <begin position="103"/>
        <end position="119"/>
    </location>
</feature>